<proteinExistence type="predicted"/>
<organism evidence="1 2">
    <name type="scientific">Phaeoacremonium minimum (strain UCR-PA7)</name>
    <name type="common">Esca disease fungus</name>
    <name type="synonym">Togninia minima</name>
    <dbReference type="NCBI Taxonomy" id="1286976"/>
    <lineage>
        <taxon>Eukaryota</taxon>
        <taxon>Fungi</taxon>
        <taxon>Dikarya</taxon>
        <taxon>Ascomycota</taxon>
        <taxon>Pezizomycotina</taxon>
        <taxon>Sordariomycetes</taxon>
        <taxon>Sordariomycetidae</taxon>
        <taxon>Togniniales</taxon>
        <taxon>Togniniaceae</taxon>
        <taxon>Phaeoacremonium</taxon>
    </lineage>
</organism>
<dbReference type="KEGG" id="tmn:UCRPA7_4338"/>
<gene>
    <name evidence="1" type="ORF">UCRPA7_4338</name>
</gene>
<accession>R8BL99</accession>
<dbReference type="SUPFAM" id="SSF51735">
    <property type="entry name" value="NAD(P)-binding Rossmann-fold domains"/>
    <property type="match status" value="1"/>
</dbReference>
<name>R8BL99_PHAM7</name>
<dbReference type="PANTHER" id="PTHR14097">
    <property type="entry name" value="OXIDOREDUCTASE HTATIP2"/>
    <property type="match status" value="1"/>
</dbReference>
<reference evidence="2" key="1">
    <citation type="journal article" date="2013" name="Genome Announc.">
        <title>Draft genome sequence of the ascomycete Phaeoacremonium aleophilum strain UCR-PA7, a causal agent of the esca disease complex in grapevines.</title>
        <authorList>
            <person name="Blanco-Ulate B."/>
            <person name="Rolshausen P."/>
            <person name="Cantu D."/>
        </authorList>
    </citation>
    <scope>NUCLEOTIDE SEQUENCE [LARGE SCALE GENOMIC DNA]</scope>
    <source>
        <strain evidence="2">UCR-PA7</strain>
    </source>
</reference>
<dbReference type="HOGENOM" id="CLU_071330_5_0_1"/>
<dbReference type="EMBL" id="KB933102">
    <property type="protein sequence ID" value="EOO00176.1"/>
    <property type="molecule type" value="Genomic_DNA"/>
</dbReference>
<sequence length="255" mass="28080">MHIILTGATGLVGSAVLDALIKNKAVTQISIISRRPVKMADDARDSRIRVIIHKDFEKYDEELLSQLKNAKGCVWALGISQNLVGKEEYVKITKDYALAAARAFQNLPPENEPFNFVYVSGGGTTLKPGRFTPLFARVKGETELALSEMRTANPLFHAMSMRPYFIDYIAHDAIKPYIPNQGLIRSTAMAAIGPIIRAGVKSQWSPTIPLGQFLVELAAGGYRNQLQGDGIEKLAEFAIIDNLAFRRLVGLDKHA</sequence>
<dbReference type="OrthoDB" id="9975943at2759"/>
<protein>
    <submittedName>
        <fullName evidence="1">Putative nucleoside-diphosphate-sugar epimerase protein</fullName>
    </submittedName>
</protein>
<dbReference type="AlphaFoldDB" id="R8BL99"/>
<dbReference type="Proteomes" id="UP000014074">
    <property type="component" value="Unassembled WGS sequence"/>
</dbReference>
<dbReference type="GeneID" id="19324779"/>
<dbReference type="eggNOG" id="ENOG502S03H">
    <property type="taxonomic scope" value="Eukaryota"/>
</dbReference>
<dbReference type="RefSeq" id="XP_007915095.1">
    <property type="nucleotide sequence ID" value="XM_007916904.1"/>
</dbReference>
<dbReference type="InterPro" id="IPR036291">
    <property type="entry name" value="NAD(P)-bd_dom_sf"/>
</dbReference>
<keyword evidence="2" id="KW-1185">Reference proteome</keyword>
<evidence type="ECO:0000313" key="2">
    <source>
        <dbReference type="Proteomes" id="UP000014074"/>
    </source>
</evidence>
<evidence type="ECO:0000313" key="1">
    <source>
        <dbReference type="EMBL" id="EOO00176.1"/>
    </source>
</evidence>
<dbReference type="PANTHER" id="PTHR14097:SF8">
    <property type="entry name" value="NAD(P)-BINDING DOMAIN-CONTAINING PROTEIN"/>
    <property type="match status" value="1"/>
</dbReference>
<dbReference type="Gene3D" id="3.40.50.720">
    <property type="entry name" value="NAD(P)-binding Rossmann-like Domain"/>
    <property type="match status" value="1"/>
</dbReference>